<evidence type="ECO:0000313" key="3">
    <source>
        <dbReference type="Proteomes" id="UP000799444"/>
    </source>
</evidence>
<dbReference type="InterPro" id="IPR025363">
    <property type="entry name" value="DUF4267"/>
</dbReference>
<accession>A0A9P4QJI8</accession>
<name>A0A9P4QJI8_9PLEO</name>
<feature type="transmembrane region" description="Helical" evidence="1">
    <location>
        <begin position="79"/>
        <end position="97"/>
    </location>
</feature>
<proteinExistence type="predicted"/>
<keyword evidence="1" id="KW-0472">Membrane</keyword>
<evidence type="ECO:0000313" key="2">
    <source>
        <dbReference type="EMBL" id="KAF2726865.1"/>
    </source>
</evidence>
<feature type="transmembrane region" description="Helical" evidence="1">
    <location>
        <begin position="12"/>
        <end position="29"/>
    </location>
</feature>
<keyword evidence="1" id="KW-0812">Transmembrane</keyword>
<comment type="caution">
    <text evidence="2">The sequence shown here is derived from an EMBL/GenBank/DDBJ whole genome shotgun (WGS) entry which is preliminary data.</text>
</comment>
<dbReference type="Pfam" id="PF14087">
    <property type="entry name" value="DUF4267"/>
    <property type="match status" value="1"/>
</dbReference>
<dbReference type="OrthoDB" id="2989864at2759"/>
<dbReference type="AlphaFoldDB" id="A0A9P4QJI8"/>
<gene>
    <name evidence="2" type="ORF">EJ04DRAFT_517592</name>
</gene>
<protein>
    <submittedName>
        <fullName evidence="2">Uncharacterized protein</fullName>
    </submittedName>
</protein>
<keyword evidence="3" id="KW-1185">Reference proteome</keyword>
<reference evidence="2" key="1">
    <citation type="journal article" date="2020" name="Stud. Mycol.">
        <title>101 Dothideomycetes genomes: a test case for predicting lifestyles and emergence of pathogens.</title>
        <authorList>
            <person name="Haridas S."/>
            <person name="Albert R."/>
            <person name="Binder M."/>
            <person name="Bloem J."/>
            <person name="Labutti K."/>
            <person name="Salamov A."/>
            <person name="Andreopoulos B."/>
            <person name="Baker S."/>
            <person name="Barry K."/>
            <person name="Bills G."/>
            <person name="Bluhm B."/>
            <person name="Cannon C."/>
            <person name="Castanera R."/>
            <person name="Culley D."/>
            <person name="Daum C."/>
            <person name="Ezra D."/>
            <person name="Gonzalez J."/>
            <person name="Henrissat B."/>
            <person name="Kuo A."/>
            <person name="Liang C."/>
            <person name="Lipzen A."/>
            <person name="Lutzoni F."/>
            <person name="Magnuson J."/>
            <person name="Mondo S."/>
            <person name="Nolan M."/>
            <person name="Ohm R."/>
            <person name="Pangilinan J."/>
            <person name="Park H.-J."/>
            <person name="Ramirez L."/>
            <person name="Alfaro M."/>
            <person name="Sun H."/>
            <person name="Tritt A."/>
            <person name="Yoshinaga Y."/>
            <person name="Zwiers L.-H."/>
            <person name="Turgeon B."/>
            <person name="Goodwin S."/>
            <person name="Spatafora J."/>
            <person name="Crous P."/>
            <person name="Grigoriev I."/>
        </authorList>
    </citation>
    <scope>NUCLEOTIDE SEQUENCE</scope>
    <source>
        <strain evidence="2">CBS 125425</strain>
    </source>
</reference>
<keyword evidence="1" id="KW-1133">Transmembrane helix</keyword>
<organism evidence="2 3">
    <name type="scientific">Polyplosphaeria fusca</name>
    <dbReference type="NCBI Taxonomy" id="682080"/>
    <lineage>
        <taxon>Eukaryota</taxon>
        <taxon>Fungi</taxon>
        <taxon>Dikarya</taxon>
        <taxon>Ascomycota</taxon>
        <taxon>Pezizomycotina</taxon>
        <taxon>Dothideomycetes</taxon>
        <taxon>Pleosporomycetidae</taxon>
        <taxon>Pleosporales</taxon>
        <taxon>Tetraplosphaeriaceae</taxon>
        <taxon>Polyplosphaeria</taxon>
    </lineage>
</organism>
<dbReference type="EMBL" id="ML996378">
    <property type="protein sequence ID" value="KAF2726865.1"/>
    <property type="molecule type" value="Genomic_DNA"/>
</dbReference>
<sequence>MFEHFVPRHIPPLLLATTITIGGFTPFFAGPTNAIKAFGLPDRIANSKAAHPLIITQSARVSATGMALWALYLGNHFEAMDIVLASMALMGLVDGYVCVQEGVPGKAVFRASTGVLVGVWGFLGMTAGRR</sequence>
<dbReference type="Proteomes" id="UP000799444">
    <property type="component" value="Unassembled WGS sequence"/>
</dbReference>
<feature type="transmembrane region" description="Helical" evidence="1">
    <location>
        <begin position="109"/>
        <end position="128"/>
    </location>
</feature>
<evidence type="ECO:0000256" key="1">
    <source>
        <dbReference type="SAM" id="Phobius"/>
    </source>
</evidence>